<organism evidence="6 7">
    <name type="scientific">Porites lobata</name>
    <dbReference type="NCBI Taxonomy" id="104759"/>
    <lineage>
        <taxon>Eukaryota</taxon>
        <taxon>Metazoa</taxon>
        <taxon>Cnidaria</taxon>
        <taxon>Anthozoa</taxon>
        <taxon>Hexacorallia</taxon>
        <taxon>Scleractinia</taxon>
        <taxon>Fungiina</taxon>
        <taxon>Poritidae</taxon>
        <taxon>Porites</taxon>
    </lineage>
</organism>
<dbReference type="Pfam" id="PF00035">
    <property type="entry name" value="dsrm"/>
    <property type="match status" value="1"/>
</dbReference>
<comment type="caution">
    <text evidence="6">The sequence shown here is derived from an EMBL/GenBank/DDBJ whole genome shotgun (WGS) entry which is preliminary data.</text>
</comment>
<dbReference type="PANTHER" id="PTHR48430:SF1">
    <property type="entry name" value="PARTNER OF XRN-2 PROTEIN 1"/>
    <property type="match status" value="1"/>
</dbReference>
<dbReference type="Proteomes" id="UP001159405">
    <property type="component" value="Unassembled WGS sequence"/>
</dbReference>
<feature type="domain" description="G-patch" evidence="3">
    <location>
        <begin position="207"/>
        <end position="253"/>
    </location>
</feature>
<evidence type="ECO:0000313" key="6">
    <source>
        <dbReference type="EMBL" id="CAH3040891.1"/>
    </source>
</evidence>
<evidence type="ECO:0000259" key="3">
    <source>
        <dbReference type="PROSITE" id="PS50174"/>
    </source>
</evidence>
<feature type="domain" description="R3H" evidence="4">
    <location>
        <begin position="257"/>
        <end position="319"/>
    </location>
</feature>
<dbReference type="PROSITE" id="PS50137">
    <property type="entry name" value="DS_RBD"/>
    <property type="match status" value="1"/>
</dbReference>
<sequence length="319" mass="35246">MAGKRCIRCLWESDIQWKARSQFIETWKNHYSEERLAALSMVWANMKFLGCRYPSKTEELVKELEAKGPRISLPDKSVKKPKPLIGNFTIYEPKEGDESTNNNPVSILNESAQKSKKTISFEDLGFTEKTSLYSCAVIIADKLIAAGEGPGKKQAKRIAAEKALEILRACQPVKRIGPTSQQHQTAACVSKTDLVSKAYVTAPIISDDNIGNQLLRKMGWTGSGGIGKDCQGRTEPVMAVGTDRKFGLGCNPTQGADVTKGSVQDVLLSFISGADQQIKFSNELSKEDRALIHTISQRYGLKHRSYGKGQERYLVVSKD</sequence>
<dbReference type="SMART" id="SM00358">
    <property type="entry name" value="DSRM"/>
    <property type="match status" value="1"/>
</dbReference>
<dbReference type="Gene3D" id="3.30.1370.50">
    <property type="entry name" value="R3H-like domain"/>
    <property type="match status" value="1"/>
</dbReference>
<evidence type="ECO:0008006" key="8">
    <source>
        <dbReference type="Google" id="ProtNLM"/>
    </source>
</evidence>
<name>A0ABN8N1J0_9CNID</name>
<dbReference type="PROSITE" id="PS51827">
    <property type="entry name" value="XTBD"/>
    <property type="match status" value="1"/>
</dbReference>
<evidence type="ECO:0000259" key="5">
    <source>
        <dbReference type="PROSITE" id="PS51827"/>
    </source>
</evidence>
<proteinExistence type="predicted"/>
<feature type="domain" description="DRBM" evidence="2">
    <location>
        <begin position="103"/>
        <end position="169"/>
    </location>
</feature>
<keyword evidence="1" id="KW-0694">RNA-binding</keyword>
<reference evidence="6 7" key="1">
    <citation type="submission" date="2022-05" db="EMBL/GenBank/DDBJ databases">
        <authorList>
            <consortium name="Genoscope - CEA"/>
            <person name="William W."/>
        </authorList>
    </citation>
    <scope>NUCLEOTIDE SEQUENCE [LARGE SCALE GENOMIC DNA]</scope>
</reference>
<dbReference type="InterPro" id="IPR036867">
    <property type="entry name" value="R3H_dom_sf"/>
</dbReference>
<protein>
    <recommendedName>
        <fullName evidence="8">NF-kappa-B-repressing factor</fullName>
    </recommendedName>
</protein>
<keyword evidence="7" id="KW-1185">Reference proteome</keyword>
<evidence type="ECO:0000313" key="7">
    <source>
        <dbReference type="Proteomes" id="UP001159405"/>
    </source>
</evidence>
<dbReference type="Pfam" id="PF01424">
    <property type="entry name" value="R3H"/>
    <property type="match status" value="1"/>
</dbReference>
<dbReference type="Pfam" id="PF01585">
    <property type="entry name" value="G-patch"/>
    <property type="match status" value="1"/>
</dbReference>
<dbReference type="SMART" id="SM00393">
    <property type="entry name" value="R3H"/>
    <property type="match status" value="1"/>
</dbReference>
<dbReference type="SMART" id="SM00443">
    <property type="entry name" value="G_patch"/>
    <property type="match status" value="1"/>
</dbReference>
<accession>A0ABN8N1J0</accession>
<dbReference type="SUPFAM" id="SSF54768">
    <property type="entry name" value="dsRNA-binding domain-like"/>
    <property type="match status" value="1"/>
</dbReference>
<feature type="domain" description="XRN2-binding (XTBD)" evidence="5">
    <location>
        <begin position="4"/>
        <end position="88"/>
    </location>
</feature>
<dbReference type="PANTHER" id="PTHR48430">
    <property type="entry name" value="PARTNER OF XRN-2 PROTEIN 1"/>
    <property type="match status" value="1"/>
</dbReference>
<evidence type="ECO:0000256" key="1">
    <source>
        <dbReference type="PROSITE-ProRule" id="PRU00266"/>
    </source>
</evidence>
<dbReference type="InterPro" id="IPR000467">
    <property type="entry name" value="G_patch_dom"/>
</dbReference>
<dbReference type="EMBL" id="CALNXK010000008">
    <property type="protein sequence ID" value="CAH3040891.1"/>
    <property type="molecule type" value="Genomic_DNA"/>
</dbReference>
<dbReference type="CDD" id="cd19875">
    <property type="entry name" value="DSRM_EIF2AK2-like"/>
    <property type="match status" value="1"/>
</dbReference>
<dbReference type="SUPFAM" id="SSF82708">
    <property type="entry name" value="R3H domain"/>
    <property type="match status" value="1"/>
</dbReference>
<dbReference type="Gene3D" id="3.30.160.20">
    <property type="match status" value="1"/>
</dbReference>
<evidence type="ECO:0000259" key="2">
    <source>
        <dbReference type="PROSITE" id="PS50137"/>
    </source>
</evidence>
<dbReference type="InterPro" id="IPR014720">
    <property type="entry name" value="dsRBD_dom"/>
</dbReference>
<gene>
    <name evidence="6" type="ORF">PLOB_00045552</name>
</gene>
<dbReference type="InterPro" id="IPR001374">
    <property type="entry name" value="R3H_dom"/>
</dbReference>
<dbReference type="InterPro" id="IPR021859">
    <property type="entry name" value="XTBD"/>
</dbReference>
<dbReference type="Pfam" id="PF11952">
    <property type="entry name" value="XTBD"/>
    <property type="match status" value="1"/>
</dbReference>
<evidence type="ECO:0000259" key="4">
    <source>
        <dbReference type="PROSITE" id="PS51061"/>
    </source>
</evidence>
<dbReference type="PROSITE" id="PS50174">
    <property type="entry name" value="G_PATCH"/>
    <property type="match status" value="1"/>
</dbReference>
<dbReference type="PROSITE" id="PS51061">
    <property type="entry name" value="R3H"/>
    <property type="match status" value="1"/>
</dbReference>